<gene>
    <name evidence="2" type="ORF">ZIOFF_055748</name>
</gene>
<sequence length="127" mass="13474">MALAFLPAALRAVLLLRRRPLLLYAVAWSALLTATVAIASFSPELAFVWAAMPSSSFSRACAGGSAPMVRVPTEGPREVVCVPAGLFRRSAMDMVVPPLFAALVVGGSTCFVRAVGLWEYEEDSVDS</sequence>
<accession>A0A8J5FI20</accession>
<protein>
    <submittedName>
        <fullName evidence="2">Uncharacterized protein</fullName>
    </submittedName>
</protein>
<dbReference type="PANTHER" id="PTHR34658:SF2">
    <property type="entry name" value="OS01G0151800 PROTEIN"/>
    <property type="match status" value="1"/>
</dbReference>
<feature type="transmembrane region" description="Helical" evidence="1">
    <location>
        <begin position="95"/>
        <end position="118"/>
    </location>
</feature>
<keyword evidence="3" id="KW-1185">Reference proteome</keyword>
<keyword evidence="1" id="KW-0812">Transmembrane</keyword>
<dbReference type="AlphaFoldDB" id="A0A8J5FI20"/>
<dbReference type="EMBL" id="JACMSC010000015">
    <property type="protein sequence ID" value="KAG6487165.1"/>
    <property type="molecule type" value="Genomic_DNA"/>
</dbReference>
<reference evidence="2 3" key="1">
    <citation type="submission" date="2020-08" db="EMBL/GenBank/DDBJ databases">
        <title>Plant Genome Project.</title>
        <authorList>
            <person name="Zhang R.-G."/>
        </authorList>
    </citation>
    <scope>NUCLEOTIDE SEQUENCE [LARGE SCALE GENOMIC DNA]</scope>
    <source>
        <tissue evidence="2">Rhizome</tissue>
    </source>
</reference>
<keyword evidence="1" id="KW-1133">Transmembrane helix</keyword>
<evidence type="ECO:0000313" key="2">
    <source>
        <dbReference type="EMBL" id="KAG6487165.1"/>
    </source>
</evidence>
<proteinExistence type="predicted"/>
<name>A0A8J5FI20_ZINOF</name>
<comment type="caution">
    <text evidence="2">The sequence shown here is derived from an EMBL/GenBank/DDBJ whole genome shotgun (WGS) entry which is preliminary data.</text>
</comment>
<dbReference type="PANTHER" id="PTHR34658">
    <property type="entry name" value="OS01G0151800 PROTEIN"/>
    <property type="match status" value="1"/>
</dbReference>
<organism evidence="2 3">
    <name type="scientific">Zingiber officinale</name>
    <name type="common">Ginger</name>
    <name type="synonym">Amomum zingiber</name>
    <dbReference type="NCBI Taxonomy" id="94328"/>
    <lineage>
        <taxon>Eukaryota</taxon>
        <taxon>Viridiplantae</taxon>
        <taxon>Streptophyta</taxon>
        <taxon>Embryophyta</taxon>
        <taxon>Tracheophyta</taxon>
        <taxon>Spermatophyta</taxon>
        <taxon>Magnoliopsida</taxon>
        <taxon>Liliopsida</taxon>
        <taxon>Zingiberales</taxon>
        <taxon>Zingiberaceae</taxon>
        <taxon>Zingiber</taxon>
    </lineage>
</organism>
<evidence type="ECO:0000313" key="3">
    <source>
        <dbReference type="Proteomes" id="UP000734854"/>
    </source>
</evidence>
<keyword evidence="1" id="KW-0472">Membrane</keyword>
<feature type="transmembrane region" description="Helical" evidence="1">
    <location>
        <begin position="25"/>
        <end position="50"/>
    </location>
</feature>
<dbReference type="Proteomes" id="UP000734854">
    <property type="component" value="Unassembled WGS sequence"/>
</dbReference>
<dbReference type="OrthoDB" id="1921102at2759"/>
<evidence type="ECO:0000256" key="1">
    <source>
        <dbReference type="SAM" id="Phobius"/>
    </source>
</evidence>